<organism evidence="1 2">
    <name type="scientific">Yoonia tamlensis</name>
    <dbReference type="NCBI Taxonomy" id="390270"/>
    <lineage>
        <taxon>Bacteria</taxon>
        <taxon>Pseudomonadati</taxon>
        <taxon>Pseudomonadota</taxon>
        <taxon>Alphaproteobacteria</taxon>
        <taxon>Rhodobacterales</taxon>
        <taxon>Paracoccaceae</taxon>
        <taxon>Yoonia</taxon>
    </lineage>
</organism>
<protein>
    <submittedName>
        <fullName evidence="1">Uncharacterized protein</fullName>
    </submittedName>
</protein>
<dbReference type="EMBL" id="FOYP01000001">
    <property type="protein sequence ID" value="SFR42898.1"/>
    <property type="molecule type" value="Genomic_DNA"/>
</dbReference>
<dbReference type="Proteomes" id="UP000199478">
    <property type="component" value="Unassembled WGS sequence"/>
</dbReference>
<dbReference type="SUPFAM" id="SSF53756">
    <property type="entry name" value="UDP-Glycosyltransferase/glycogen phosphorylase"/>
    <property type="match status" value="1"/>
</dbReference>
<name>A0A1I6GL51_9RHOB</name>
<dbReference type="STRING" id="390270.SAMN04488005_1836"/>
<gene>
    <name evidence="1" type="ORF">SAMN04488005_1836</name>
</gene>
<reference evidence="2" key="1">
    <citation type="submission" date="2016-10" db="EMBL/GenBank/DDBJ databases">
        <authorList>
            <person name="Varghese N."/>
            <person name="Submissions S."/>
        </authorList>
    </citation>
    <scope>NUCLEOTIDE SEQUENCE [LARGE SCALE GENOMIC DNA]</scope>
    <source>
        <strain evidence="2">DSM 26879</strain>
    </source>
</reference>
<keyword evidence="2" id="KW-1185">Reference proteome</keyword>
<evidence type="ECO:0000313" key="2">
    <source>
        <dbReference type="Proteomes" id="UP000199478"/>
    </source>
</evidence>
<dbReference type="OrthoDB" id="9790710at2"/>
<dbReference type="RefSeq" id="WP_090199203.1">
    <property type="nucleotide sequence ID" value="NZ_FOYP01000001.1"/>
</dbReference>
<dbReference type="Gene3D" id="3.40.50.2000">
    <property type="entry name" value="Glycogen Phosphorylase B"/>
    <property type="match status" value="1"/>
</dbReference>
<evidence type="ECO:0000313" key="1">
    <source>
        <dbReference type="EMBL" id="SFR42898.1"/>
    </source>
</evidence>
<dbReference type="Pfam" id="PF13692">
    <property type="entry name" value="Glyco_trans_1_4"/>
    <property type="match status" value="1"/>
</dbReference>
<proteinExistence type="predicted"/>
<sequence>MSHPEATTISPTPQNKPRLAIVSTFNDQCGIAGYTRALLTQLHNAFEIEVFDLDQSLMRATQGNLLTAADAQIKSFCDAFAGFDAVNIQLEYGTLGSMPSDISRRFKALVDAAPALSVTFHTILPNQEFPKDKFREQFFRVQIWNCYATTSRYLAAKRFRKQIYDTLLLAQTRKPVSIIVHTPRDAKAMRIAEGFKTVYDHPLAFLTPEKIAALTALDGPNALASLPGRQRERVVVGVFGFLSSYKGIQTVIRSLRHLPDNFELAIFGGLHPGEIRPSEHGGPAETHPYLQSLLEEAKIDETIAQAVAGDGKTPKPATSLQEFVKSPQNLRDRVHFMGVLDDDRLAAAMGAVDVVVLPYFETGQASSGPMSIATEMGARVIASRIQAFMQFEKYKPGRVTFFDAGNYLELAQRIESVARTPKQDYADTYNTGSNRETYIAAHQNLVSNA</sequence>
<dbReference type="AlphaFoldDB" id="A0A1I6GL51"/>
<accession>A0A1I6GL51</accession>